<dbReference type="InterPro" id="IPR003111">
    <property type="entry name" value="Lon_prtase_N"/>
</dbReference>
<keyword evidence="2" id="KW-0378">Hydrolase</keyword>
<dbReference type="SUPFAM" id="SSF88697">
    <property type="entry name" value="PUA domain-like"/>
    <property type="match status" value="1"/>
</dbReference>
<evidence type="ECO:0000313" key="3">
    <source>
        <dbReference type="Proteomes" id="UP000617145"/>
    </source>
</evidence>
<dbReference type="InterPro" id="IPR015947">
    <property type="entry name" value="PUA-like_sf"/>
</dbReference>
<protein>
    <submittedName>
        <fullName evidence="2">ATP-dependent protease</fullName>
    </submittedName>
</protein>
<dbReference type="Proteomes" id="UP000617145">
    <property type="component" value="Unassembled WGS sequence"/>
</dbReference>
<reference evidence="2" key="2">
    <citation type="submission" date="2020-09" db="EMBL/GenBank/DDBJ databases">
        <authorList>
            <person name="Sun Q."/>
            <person name="Zhou Y."/>
        </authorList>
    </citation>
    <scope>NUCLEOTIDE SEQUENCE</scope>
    <source>
        <strain evidence="2">CGMCC 1.15762</strain>
    </source>
</reference>
<dbReference type="PROSITE" id="PS51787">
    <property type="entry name" value="LON_N"/>
    <property type="match status" value="1"/>
</dbReference>
<dbReference type="InterPro" id="IPR046336">
    <property type="entry name" value="Lon_prtase_N_sf"/>
</dbReference>
<comment type="caution">
    <text evidence="2">The sequence shown here is derived from an EMBL/GenBank/DDBJ whole genome shotgun (WGS) entry which is preliminary data.</text>
</comment>
<dbReference type="GO" id="GO:0008233">
    <property type="term" value="F:peptidase activity"/>
    <property type="evidence" value="ECO:0007669"/>
    <property type="project" value="UniProtKB-KW"/>
</dbReference>
<keyword evidence="2" id="KW-0645">Protease</keyword>
<name>A0A8J2ZI55_9RHOB</name>
<evidence type="ECO:0000313" key="2">
    <source>
        <dbReference type="EMBL" id="GGG66929.1"/>
    </source>
</evidence>
<dbReference type="Gene3D" id="2.30.130.40">
    <property type="entry name" value="LON domain-like"/>
    <property type="match status" value="1"/>
</dbReference>
<dbReference type="EMBL" id="BMJV01000002">
    <property type="protein sequence ID" value="GGG66929.1"/>
    <property type="molecule type" value="Genomic_DNA"/>
</dbReference>
<dbReference type="PANTHER" id="PTHR46732:SF8">
    <property type="entry name" value="ATP-DEPENDENT PROTEASE LA (LON) DOMAIN PROTEIN"/>
    <property type="match status" value="1"/>
</dbReference>
<proteinExistence type="predicted"/>
<dbReference type="PANTHER" id="PTHR46732">
    <property type="entry name" value="ATP-DEPENDENT PROTEASE LA (LON) DOMAIN PROTEIN"/>
    <property type="match status" value="1"/>
</dbReference>
<accession>A0A8J2ZI55</accession>
<reference evidence="2" key="1">
    <citation type="journal article" date="2014" name="Int. J. Syst. Evol. Microbiol.">
        <title>Complete genome sequence of Corynebacterium casei LMG S-19264T (=DSM 44701T), isolated from a smear-ripened cheese.</title>
        <authorList>
            <consortium name="US DOE Joint Genome Institute (JGI-PGF)"/>
            <person name="Walter F."/>
            <person name="Albersmeier A."/>
            <person name="Kalinowski J."/>
            <person name="Ruckert C."/>
        </authorList>
    </citation>
    <scope>NUCLEOTIDE SEQUENCE</scope>
    <source>
        <strain evidence="2">CGMCC 1.15762</strain>
    </source>
</reference>
<dbReference type="GO" id="GO:0006508">
    <property type="term" value="P:proteolysis"/>
    <property type="evidence" value="ECO:0007669"/>
    <property type="project" value="UniProtKB-KW"/>
</dbReference>
<sequence length="216" mass="24528">MVMSRRFDLPGLIPVFPLPGALLLPRSRLPLHIFEPRYLAMLEDALKTETRIIGMIQPDPLSGSDKGLHRIGCAGRVTQFSETEDGRYMVTLTGLSRYRIESEVESFSPYRRCNVSWAGFECDLDGAESDDLFDRDRFMAMLDRFFATKDLSADWSTLKDADDELLINSLSMLLEFDPEDKQALLEAPSLQTRRETLMTLMEYAMRGGGGSEDRIQ</sequence>
<dbReference type="Pfam" id="PF02190">
    <property type="entry name" value="LON_substr_bdg"/>
    <property type="match status" value="1"/>
</dbReference>
<organism evidence="2 3">
    <name type="scientific">Salipiger pallidus</name>
    <dbReference type="NCBI Taxonomy" id="1775170"/>
    <lineage>
        <taxon>Bacteria</taxon>
        <taxon>Pseudomonadati</taxon>
        <taxon>Pseudomonadota</taxon>
        <taxon>Alphaproteobacteria</taxon>
        <taxon>Rhodobacterales</taxon>
        <taxon>Roseobacteraceae</taxon>
        <taxon>Salipiger</taxon>
    </lineage>
</organism>
<dbReference type="AlphaFoldDB" id="A0A8J2ZI55"/>
<gene>
    <name evidence="2" type="ORF">GCM10011415_12270</name>
</gene>
<dbReference type="SMART" id="SM00464">
    <property type="entry name" value="LON"/>
    <property type="match status" value="1"/>
</dbReference>
<keyword evidence="3" id="KW-1185">Reference proteome</keyword>
<feature type="domain" description="Lon N-terminal" evidence="1">
    <location>
        <begin position="13"/>
        <end position="205"/>
    </location>
</feature>
<evidence type="ECO:0000259" key="1">
    <source>
        <dbReference type="PROSITE" id="PS51787"/>
    </source>
</evidence>